<feature type="compositionally biased region" description="Basic residues" evidence="1">
    <location>
        <begin position="16"/>
        <end position="28"/>
    </location>
</feature>
<gene>
    <name evidence="4" type="ORF">Sradi_6954700</name>
</gene>
<proteinExistence type="predicted"/>
<dbReference type="InterPro" id="IPR013103">
    <property type="entry name" value="RVT_2"/>
</dbReference>
<sequence length="369" mass="41836">MSEPAVLVGEASTSKAKGKGPGRGRKAREQRSQPLLALEVLLLLPRRKGALEEGLSQLLSNSDVYGPLSILARGGFSYFITFTDDHSRYGYVYLMRYKSETIGRFIGYPKETGGYYFYDPAEQKIFVPRNAVFLKKSFPSNNRRDEVLIEESNEEPQHDNTTSFEPSVHTDGVPVLRRSTRESRVPERYGFVGLTSQLDNNPKTYGEAISNIDSDKWFETMKSEMGSMGLNQVWTLVDPPKGFRPVGYKCVYKHKLGAVGEVTAFRARLMAKGYTQRPGVDFEENYSPVAMAKSIRILLAVAAWYDNDIWQMDVKTAFLNGFVEDEIYMDQPEGFTTVGEEQKVCRLKRSIYGLKQASRSWNTHFDEVI</sequence>
<dbReference type="InterPro" id="IPR043502">
    <property type="entry name" value="DNA/RNA_pol_sf"/>
</dbReference>
<evidence type="ECO:0000256" key="1">
    <source>
        <dbReference type="SAM" id="MobiDB-lite"/>
    </source>
</evidence>
<feature type="region of interest" description="Disordered" evidence="1">
    <location>
        <begin position="149"/>
        <end position="171"/>
    </location>
</feature>
<reference evidence="4" key="1">
    <citation type="submission" date="2020-06" db="EMBL/GenBank/DDBJ databases">
        <authorList>
            <person name="Li T."/>
            <person name="Hu X."/>
            <person name="Zhang T."/>
            <person name="Song X."/>
            <person name="Zhang H."/>
            <person name="Dai N."/>
            <person name="Sheng W."/>
            <person name="Hou X."/>
            <person name="Wei L."/>
        </authorList>
    </citation>
    <scope>NUCLEOTIDE SEQUENCE</scope>
    <source>
        <strain evidence="4">G02</strain>
        <tissue evidence="4">Leaf</tissue>
    </source>
</reference>
<dbReference type="SUPFAM" id="SSF56672">
    <property type="entry name" value="DNA/RNA polymerases"/>
    <property type="match status" value="1"/>
</dbReference>
<reference evidence="4" key="2">
    <citation type="journal article" date="2024" name="Plant">
        <title>Genomic evolution and insights into agronomic trait innovations of Sesamum species.</title>
        <authorList>
            <person name="Miao H."/>
            <person name="Wang L."/>
            <person name="Qu L."/>
            <person name="Liu H."/>
            <person name="Sun Y."/>
            <person name="Le M."/>
            <person name="Wang Q."/>
            <person name="Wei S."/>
            <person name="Zheng Y."/>
            <person name="Lin W."/>
            <person name="Duan Y."/>
            <person name="Cao H."/>
            <person name="Xiong S."/>
            <person name="Wang X."/>
            <person name="Wei L."/>
            <person name="Li C."/>
            <person name="Ma Q."/>
            <person name="Ju M."/>
            <person name="Zhao R."/>
            <person name="Li G."/>
            <person name="Mu C."/>
            <person name="Tian Q."/>
            <person name="Mei H."/>
            <person name="Zhang T."/>
            <person name="Gao T."/>
            <person name="Zhang H."/>
        </authorList>
    </citation>
    <scope>NUCLEOTIDE SEQUENCE</scope>
    <source>
        <strain evidence="4">G02</strain>
    </source>
</reference>
<name>A0AAW2JEQ8_SESRA</name>
<evidence type="ECO:0000259" key="3">
    <source>
        <dbReference type="Pfam" id="PF25597"/>
    </source>
</evidence>
<dbReference type="InterPro" id="IPR057670">
    <property type="entry name" value="SH3_retrovirus"/>
</dbReference>
<evidence type="ECO:0000313" key="4">
    <source>
        <dbReference type="EMBL" id="KAL0293144.1"/>
    </source>
</evidence>
<dbReference type="EMBL" id="JACGWJ010000348">
    <property type="protein sequence ID" value="KAL0293144.1"/>
    <property type="molecule type" value="Genomic_DNA"/>
</dbReference>
<dbReference type="Pfam" id="PF07727">
    <property type="entry name" value="RVT_2"/>
    <property type="match status" value="1"/>
</dbReference>
<protein>
    <submittedName>
        <fullName evidence="4">Retrovirus-related Pol polyprotein from transposon RE2</fullName>
    </submittedName>
</protein>
<organism evidence="4">
    <name type="scientific">Sesamum radiatum</name>
    <name type="common">Black benniseed</name>
    <dbReference type="NCBI Taxonomy" id="300843"/>
    <lineage>
        <taxon>Eukaryota</taxon>
        <taxon>Viridiplantae</taxon>
        <taxon>Streptophyta</taxon>
        <taxon>Embryophyta</taxon>
        <taxon>Tracheophyta</taxon>
        <taxon>Spermatophyta</taxon>
        <taxon>Magnoliopsida</taxon>
        <taxon>eudicotyledons</taxon>
        <taxon>Gunneridae</taxon>
        <taxon>Pentapetalae</taxon>
        <taxon>asterids</taxon>
        <taxon>lamiids</taxon>
        <taxon>Lamiales</taxon>
        <taxon>Pedaliaceae</taxon>
        <taxon>Sesamum</taxon>
    </lineage>
</organism>
<accession>A0AAW2JEQ8</accession>
<evidence type="ECO:0000259" key="2">
    <source>
        <dbReference type="Pfam" id="PF07727"/>
    </source>
</evidence>
<dbReference type="Pfam" id="PF25597">
    <property type="entry name" value="SH3_retrovirus"/>
    <property type="match status" value="1"/>
</dbReference>
<comment type="caution">
    <text evidence="4">The sequence shown here is derived from an EMBL/GenBank/DDBJ whole genome shotgun (WGS) entry which is preliminary data.</text>
</comment>
<feature type="region of interest" description="Disordered" evidence="1">
    <location>
        <begin position="1"/>
        <end position="30"/>
    </location>
</feature>
<dbReference type="AlphaFoldDB" id="A0AAW2JEQ8"/>
<feature type="domain" description="Reverse transcriptase Ty1/copia-type" evidence="2">
    <location>
        <begin position="231"/>
        <end position="368"/>
    </location>
</feature>
<feature type="domain" description="Retroviral polymerase SH3-like" evidence="3">
    <location>
        <begin position="102"/>
        <end position="143"/>
    </location>
</feature>